<dbReference type="InterPro" id="IPR014942">
    <property type="entry name" value="AbiEii"/>
</dbReference>
<keyword evidence="1" id="KW-0808">Transferase</keyword>
<protein>
    <submittedName>
        <fullName evidence="1">Nucleotidyl transferase of uncharacterized function (DUF1814)</fullName>
    </submittedName>
</protein>
<gene>
    <name evidence="1" type="ORF">NCTC11388_01493</name>
</gene>
<evidence type="ECO:0000313" key="1">
    <source>
        <dbReference type="EMBL" id="SUJ04783.1"/>
    </source>
</evidence>
<name>A0A380BPP2_SPHSI</name>
<dbReference type="GO" id="GO:0016740">
    <property type="term" value="F:transferase activity"/>
    <property type="evidence" value="ECO:0007669"/>
    <property type="project" value="UniProtKB-KW"/>
</dbReference>
<dbReference type="Proteomes" id="UP000254893">
    <property type="component" value="Unassembled WGS sequence"/>
</dbReference>
<accession>A0A380BPP2</accession>
<dbReference type="AlphaFoldDB" id="A0A380BPP2"/>
<reference evidence="1 2" key="1">
    <citation type="submission" date="2018-06" db="EMBL/GenBank/DDBJ databases">
        <authorList>
            <consortium name="Pathogen Informatics"/>
            <person name="Doyle S."/>
        </authorList>
    </citation>
    <scope>NUCLEOTIDE SEQUENCE [LARGE SCALE GENOMIC DNA]</scope>
    <source>
        <strain evidence="1 2">NCTC11388</strain>
    </source>
</reference>
<organism evidence="1 2">
    <name type="scientific">Sphingobacterium spiritivorum</name>
    <name type="common">Flavobacterium spiritivorum</name>
    <dbReference type="NCBI Taxonomy" id="258"/>
    <lineage>
        <taxon>Bacteria</taxon>
        <taxon>Pseudomonadati</taxon>
        <taxon>Bacteroidota</taxon>
        <taxon>Sphingobacteriia</taxon>
        <taxon>Sphingobacteriales</taxon>
        <taxon>Sphingobacteriaceae</taxon>
        <taxon>Sphingobacterium</taxon>
    </lineage>
</organism>
<dbReference type="EMBL" id="UGYW01000002">
    <property type="protein sequence ID" value="SUJ04783.1"/>
    <property type="molecule type" value="Genomic_DNA"/>
</dbReference>
<proteinExistence type="predicted"/>
<dbReference type="Pfam" id="PF08843">
    <property type="entry name" value="AbiEii"/>
    <property type="match status" value="1"/>
</dbReference>
<dbReference type="Gene3D" id="3.10.450.620">
    <property type="entry name" value="JHP933, nucleotidyltransferase-like core domain"/>
    <property type="match status" value="1"/>
</dbReference>
<dbReference type="RefSeq" id="WP_115169668.1">
    <property type="nucleotide sequence ID" value="NZ_UGYW01000002.1"/>
</dbReference>
<evidence type="ECO:0000313" key="2">
    <source>
        <dbReference type="Proteomes" id="UP000254893"/>
    </source>
</evidence>
<sequence>MIALFSDAFIKERLAFRRGTALHKLFLFPAARYSEYIDLVQVKAEAFGAIIDRIRDQLSFLGKPRIKQNEHNNTIIYSILSEDDVPIKLKIEVNTREHFSVYGLQDIPVRLHSEWDNGEALVPTYGLDELLAAKLRSL</sequence>